<evidence type="ECO:0000256" key="8">
    <source>
        <dbReference type="SAM" id="Phobius"/>
    </source>
</evidence>
<evidence type="ECO:0000256" key="2">
    <source>
        <dbReference type="ARBA" id="ARBA00007759"/>
    </source>
</evidence>
<keyword evidence="11" id="KW-1185">Reference proteome</keyword>
<dbReference type="Pfam" id="PF11203">
    <property type="entry name" value="EccE"/>
    <property type="match status" value="1"/>
</dbReference>
<dbReference type="Proteomes" id="UP001602370">
    <property type="component" value="Unassembled WGS sequence"/>
</dbReference>
<dbReference type="NCBIfam" id="TIGR03923">
    <property type="entry name" value="T7SS_EccE"/>
    <property type="match status" value="1"/>
</dbReference>
<dbReference type="InterPro" id="IPR050051">
    <property type="entry name" value="EccE_dom"/>
</dbReference>
<dbReference type="RefSeq" id="WP_030322444.1">
    <property type="nucleotide sequence ID" value="NZ_JBIBDZ010000002.1"/>
</dbReference>
<name>A0ABW6XNL9_9ACTN</name>
<feature type="region of interest" description="Disordered" evidence="7">
    <location>
        <begin position="1"/>
        <end position="28"/>
    </location>
</feature>
<dbReference type="InterPro" id="IPR021368">
    <property type="entry name" value="T7SS_EccE"/>
</dbReference>
<proteinExistence type="inferred from homology"/>
<reference evidence="10 11" key="1">
    <citation type="submission" date="2024-10" db="EMBL/GenBank/DDBJ databases">
        <title>The Natural Products Discovery Center: Release of the First 8490 Sequenced Strains for Exploring Actinobacteria Biosynthetic Diversity.</title>
        <authorList>
            <person name="Kalkreuter E."/>
            <person name="Kautsar S.A."/>
            <person name="Yang D."/>
            <person name="Bader C.D."/>
            <person name="Teijaro C.N."/>
            <person name="Fluegel L."/>
            <person name="Davis C.M."/>
            <person name="Simpson J.R."/>
            <person name="Lauterbach L."/>
            <person name="Steele A.D."/>
            <person name="Gui C."/>
            <person name="Meng S."/>
            <person name="Li G."/>
            <person name="Viehrig K."/>
            <person name="Ye F."/>
            <person name="Su P."/>
            <person name="Kiefer A.F."/>
            <person name="Nichols A."/>
            <person name="Cepeda A.J."/>
            <person name="Yan W."/>
            <person name="Fan B."/>
            <person name="Jiang Y."/>
            <person name="Adhikari A."/>
            <person name="Zheng C.-J."/>
            <person name="Schuster L."/>
            <person name="Cowan T.M."/>
            <person name="Smanski M.J."/>
            <person name="Chevrette M.G."/>
            <person name="De Carvalho L.P.S."/>
            <person name="Shen B."/>
        </authorList>
    </citation>
    <scope>NUCLEOTIDE SEQUENCE [LARGE SCALE GENOMIC DNA]</scope>
    <source>
        <strain evidence="10 11">NPDC012605</strain>
    </source>
</reference>
<evidence type="ECO:0000259" key="9">
    <source>
        <dbReference type="Pfam" id="PF11203"/>
    </source>
</evidence>
<evidence type="ECO:0000256" key="6">
    <source>
        <dbReference type="ARBA" id="ARBA00023136"/>
    </source>
</evidence>
<keyword evidence="3" id="KW-1003">Cell membrane</keyword>
<comment type="similarity">
    <text evidence="2">Belongs to the EccE family.</text>
</comment>
<evidence type="ECO:0000256" key="7">
    <source>
        <dbReference type="SAM" id="MobiDB-lite"/>
    </source>
</evidence>
<organism evidence="10 11">
    <name type="scientific">Streptomyces flavochromogenes</name>
    <dbReference type="NCBI Taxonomy" id="68199"/>
    <lineage>
        <taxon>Bacteria</taxon>
        <taxon>Bacillati</taxon>
        <taxon>Actinomycetota</taxon>
        <taxon>Actinomycetes</taxon>
        <taxon>Kitasatosporales</taxon>
        <taxon>Streptomycetaceae</taxon>
        <taxon>Streptomyces</taxon>
    </lineage>
</organism>
<evidence type="ECO:0000256" key="4">
    <source>
        <dbReference type="ARBA" id="ARBA00022692"/>
    </source>
</evidence>
<keyword evidence="6 8" id="KW-0472">Membrane</keyword>
<keyword evidence="5 8" id="KW-1133">Transmembrane helix</keyword>
<protein>
    <submittedName>
        <fullName evidence="10">Type VII secretion protein EccE</fullName>
    </submittedName>
</protein>
<dbReference type="EMBL" id="JBIBDZ010000002">
    <property type="protein sequence ID" value="MFF5919009.1"/>
    <property type="molecule type" value="Genomic_DNA"/>
</dbReference>
<gene>
    <name evidence="10" type="primary">eccE</name>
    <name evidence="10" type="ORF">ACFY8C_11730</name>
</gene>
<evidence type="ECO:0000256" key="3">
    <source>
        <dbReference type="ARBA" id="ARBA00022475"/>
    </source>
</evidence>
<evidence type="ECO:0000313" key="11">
    <source>
        <dbReference type="Proteomes" id="UP001602370"/>
    </source>
</evidence>
<feature type="transmembrane region" description="Helical" evidence="8">
    <location>
        <begin position="65"/>
        <end position="82"/>
    </location>
</feature>
<feature type="domain" description="Type VII secretion system protein EccE" evidence="9">
    <location>
        <begin position="226"/>
        <end position="333"/>
    </location>
</feature>
<evidence type="ECO:0000313" key="10">
    <source>
        <dbReference type="EMBL" id="MFF5919009.1"/>
    </source>
</evidence>
<evidence type="ECO:0000256" key="5">
    <source>
        <dbReference type="ARBA" id="ARBA00022989"/>
    </source>
</evidence>
<keyword evidence="4 8" id="KW-0812">Transmembrane</keyword>
<comment type="caution">
    <text evidence="10">The sequence shown here is derived from an EMBL/GenBank/DDBJ whole genome shotgun (WGS) entry which is preliminary data.</text>
</comment>
<sequence>MVSATRTRPAAATASAPPSTGPVSSVSPKLQARPGHFGSFQLQQLVLIEVAAALMLVAWVVEPVLMVPAGVVAVVLVLMAVVRRHRRSLPEWLGTFLALRTRSRKASSFTVPEGTEPGLAPVVECDPALRTYTYSDRDRRPVGMVGDGTFLTAVLRVEADGTALRPDRAAAPLPVGLVRDVLSVDGIRLESAQIVQHTQPAPAPHLPAQSMAARNYGPLQAQTGSPAVRITWIALKLDPELCPEAVAARGGGLKGAQKCVVRAADQLASRLAGAGFSASVLTEQELVSALATSTCASPMAIAQAGRGQTQGRRTQETARTLRVDDRRHTTYWVGRWPQLGGQGGSGASMPQLVALLTSLPALATTFSLTLSGGDRQEVTVTGHVRITGRSDEELVAARHELERAARGVRTGLVRLDREQVPGILATLPLGGAR</sequence>
<evidence type="ECO:0000256" key="1">
    <source>
        <dbReference type="ARBA" id="ARBA00004236"/>
    </source>
</evidence>
<comment type="subcellular location">
    <subcellularLocation>
        <location evidence="1">Cell membrane</location>
    </subcellularLocation>
</comment>
<accession>A0ABW6XNL9</accession>